<comment type="caution">
    <text evidence="1">The sequence shown here is derived from an EMBL/GenBank/DDBJ whole genome shotgun (WGS) entry which is preliminary data.</text>
</comment>
<name>A0AAV4FYJ7_9GAST</name>
<dbReference type="Proteomes" id="UP000762676">
    <property type="component" value="Unassembled WGS sequence"/>
</dbReference>
<accession>A0AAV4FYJ7</accession>
<sequence>MPNKVFDDAYRLVKLNVTSPVTCLHHTSVEIPLAGTGALQPYLSPSGALQPYLSPSHFSRDSAFWHWSSPTILVPALAYQSMEINTAVSVV</sequence>
<dbReference type="EMBL" id="BMAT01011756">
    <property type="protein sequence ID" value="GFR78502.1"/>
    <property type="molecule type" value="Genomic_DNA"/>
</dbReference>
<gene>
    <name evidence="1" type="ORF">ElyMa_005850900</name>
</gene>
<proteinExistence type="predicted"/>
<keyword evidence="2" id="KW-1185">Reference proteome</keyword>
<reference evidence="1 2" key="1">
    <citation type="journal article" date="2021" name="Elife">
        <title>Chloroplast acquisition without the gene transfer in kleptoplastic sea slugs, Plakobranchus ocellatus.</title>
        <authorList>
            <person name="Maeda T."/>
            <person name="Takahashi S."/>
            <person name="Yoshida T."/>
            <person name="Shimamura S."/>
            <person name="Takaki Y."/>
            <person name="Nagai Y."/>
            <person name="Toyoda A."/>
            <person name="Suzuki Y."/>
            <person name="Arimoto A."/>
            <person name="Ishii H."/>
            <person name="Satoh N."/>
            <person name="Nishiyama T."/>
            <person name="Hasebe M."/>
            <person name="Maruyama T."/>
            <person name="Minagawa J."/>
            <person name="Obokata J."/>
            <person name="Shigenobu S."/>
        </authorList>
    </citation>
    <scope>NUCLEOTIDE SEQUENCE [LARGE SCALE GENOMIC DNA]</scope>
</reference>
<dbReference type="AlphaFoldDB" id="A0AAV4FYJ7"/>
<organism evidence="1 2">
    <name type="scientific">Elysia marginata</name>
    <dbReference type="NCBI Taxonomy" id="1093978"/>
    <lineage>
        <taxon>Eukaryota</taxon>
        <taxon>Metazoa</taxon>
        <taxon>Spiralia</taxon>
        <taxon>Lophotrochozoa</taxon>
        <taxon>Mollusca</taxon>
        <taxon>Gastropoda</taxon>
        <taxon>Heterobranchia</taxon>
        <taxon>Euthyneura</taxon>
        <taxon>Panpulmonata</taxon>
        <taxon>Sacoglossa</taxon>
        <taxon>Placobranchoidea</taxon>
        <taxon>Plakobranchidae</taxon>
        <taxon>Elysia</taxon>
    </lineage>
</organism>
<evidence type="ECO:0000313" key="1">
    <source>
        <dbReference type="EMBL" id="GFR78502.1"/>
    </source>
</evidence>
<evidence type="ECO:0000313" key="2">
    <source>
        <dbReference type="Proteomes" id="UP000762676"/>
    </source>
</evidence>
<protein>
    <submittedName>
        <fullName evidence="1">Uncharacterized protein</fullName>
    </submittedName>
</protein>